<reference evidence="1" key="2">
    <citation type="submission" date="2022-01" db="EMBL/GenBank/DDBJ databases">
        <authorList>
            <person name="Yamashiro T."/>
            <person name="Shiraishi A."/>
            <person name="Satake H."/>
            <person name="Nakayama K."/>
        </authorList>
    </citation>
    <scope>NUCLEOTIDE SEQUENCE</scope>
</reference>
<keyword evidence="2" id="KW-1185">Reference proteome</keyword>
<organism evidence="1 2">
    <name type="scientific">Tanacetum coccineum</name>
    <dbReference type="NCBI Taxonomy" id="301880"/>
    <lineage>
        <taxon>Eukaryota</taxon>
        <taxon>Viridiplantae</taxon>
        <taxon>Streptophyta</taxon>
        <taxon>Embryophyta</taxon>
        <taxon>Tracheophyta</taxon>
        <taxon>Spermatophyta</taxon>
        <taxon>Magnoliopsida</taxon>
        <taxon>eudicotyledons</taxon>
        <taxon>Gunneridae</taxon>
        <taxon>Pentapetalae</taxon>
        <taxon>asterids</taxon>
        <taxon>campanulids</taxon>
        <taxon>Asterales</taxon>
        <taxon>Asteraceae</taxon>
        <taxon>Asteroideae</taxon>
        <taxon>Anthemideae</taxon>
        <taxon>Anthemidinae</taxon>
        <taxon>Tanacetum</taxon>
    </lineage>
</organism>
<evidence type="ECO:0000313" key="1">
    <source>
        <dbReference type="EMBL" id="GJS84897.1"/>
    </source>
</evidence>
<dbReference type="EMBL" id="BQNB010011010">
    <property type="protein sequence ID" value="GJS84897.1"/>
    <property type="molecule type" value="Genomic_DNA"/>
</dbReference>
<sequence>MFSLLSIIDSDMIGVAPLRRVAPVRNRILVYPDSDEEDEEYCSLSSLLPGFQTPQPCAILNHVHHNNHSEVDIESFTSQFFNQLQYTPKLPLDEEESSFDEILDDLFRIGAENIRKMEHEVPNRCDDINDYEDSDQENGELLDLPTFSATNEISSDSKQVEENIDIAKEKEEIPMKDVEMDETTALIIQILKKRYNGVLLKTPS</sequence>
<evidence type="ECO:0000313" key="2">
    <source>
        <dbReference type="Proteomes" id="UP001151760"/>
    </source>
</evidence>
<name>A0ABQ4Z7B7_9ASTR</name>
<protein>
    <submittedName>
        <fullName evidence="1">Uncharacterized protein</fullName>
    </submittedName>
</protein>
<gene>
    <name evidence="1" type="ORF">Tco_0751438</name>
</gene>
<reference evidence="1" key="1">
    <citation type="journal article" date="2022" name="Int. J. Mol. Sci.">
        <title>Draft Genome of Tanacetum Coccineum: Genomic Comparison of Closely Related Tanacetum-Family Plants.</title>
        <authorList>
            <person name="Yamashiro T."/>
            <person name="Shiraishi A."/>
            <person name="Nakayama K."/>
            <person name="Satake H."/>
        </authorList>
    </citation>
    <scope>NUCLEOTIDE SEQUENCE</scope>
</reference>
<comment type="caution">
    <text evidence="1">The sequence shown here is derived from an EMBL/GenBank/DDBJ whole genome shotgun (WGS) entry which is preliminary data.</text>
</comment>
<accession>A0ABQ4Z7B7</accession>
<dbReference type="Proteomes" id="UP001151760">
    <property type="component" value="Unassembled WGS sequence"/>
</dbReference>
<proteinExistence type="predicted"/>